<dbReference type="Pfam" id="PF13540">
    <property type="entry name" value="RCC1_2"/>
    <property type="match status" value="3"/>
</dbReference>
<dbReference type="EMBL" id="CP012333">
    <property type="protein sequence ID" value="AKV00439.1"/>
    <property type="molecule type" value="Genomic_DNA"/>
</dbReference>
<dbReference type="PANTHER" id="PTHR22870">
    <property type="entry name" value="REGULATOR OF CHROMOSOME CONDENSATION"/>
    <property type="match status" value="1"/>
</dbReference>
<keyword evidence="4" id="KW-1185">Reference proteome</keyword>
<keyword evidence="1" id="KW-0677">Repeat</keyword>
<evidence type="ECO:0000256" key="1">
    <source>
        <dbReference type="ARBA" id="ARBA00022737"/>
    </source>
</evidence>
<evidence type="ECO:0000313" key="3">
    <source>
        <dbReference type="EMBL" id="AKV00439.1"/>
    </source>
</evidence>
<evidence type="ECO:0000313" key="4">
    <source>
        <dbReference type="Proteomes" id="UP000064967"/>
    </source>
</evidence>
<dbReference type="InterPro" id="IPR000408">
    <property type="entry name" value="Reg_chr_condens"/>
</dbReference>
<dbReference type="KEGG" id="llu:AKJ09_07102"/>
<dbReference type="InterPro" id="IPR009091">
    <property type="entry name" value="RCC1/BLIP-II"/>
</dbReference>
<reference evidence="3 4" key="1">
    <citation type="submission" date="2015-08" db="EMBL/GenBank/DDBJ databases">
        <authorList>
            <person name="Babu N.S."/>
            <person name="Beckwith C.J."/>
            <person name="Beseler K.G."/>
            <person name="Brison A."/>
            <person name="Carone J.V."/>
            <person name="Caskin T.P."/>
            <person name="Diamond M."/>
            <person name="Durham M.E."/>
            <person name="Foxe J.M."/>
            <person name="Go M."/>
            <person name="Henderson B.A."/>
            <person name="Jones I.B."/>
            <person name="McGettigan J.A."/>
            <person name="Micheletti S.J."/>
            <person name="Nasrallah M.E."/>
            <person name="Ortiz D."/>
            <person name="Piller C.R."/>
            <person name="Privatt S.R."/>
            <person name="Schneider S.L."/>
            <person name="Sharp S."/>
            <person name="Smith T.C."/>
            <person name="Stanton J.D."/>
            <person name="Ullery H.E."/>
            <person name="Wilson R.J."/>
            <person name="Serrano M.G."/>
            <person name="Buck G."/>
            <person name="Lee V."/>
            <person name="Wang Y."/>
            <person name="Carvalho R."/>
            <person name="Voegtly L."/>
            <person name="Shi R."/>
            <person name="Duckworth R."/>
            <person name="Johnson A."/>
            <person name="Loviza R."/>
            <person name="Walstead R."/>
            <person name="Shah Z."/>
            <person name="Kiflezghi M."/>
            <person name="Wade K."/>
            <person name="Ball S.L."/>
            <person name="Bradley K.W."/>
            <person name="Asai D.J."/>
            <person name="Bowman C.A."/>
            <person name="Russell D.A."/>
            <person name="Pope W.H."/>
            <person name="Jacobs-Sera D."/>
            <person name="Hendrix R.W."/>
            <person name="Hatfull G.F."/>
        </authorList>
    </citation>
    <scope>NUCLEOTIDE SEQUENCE [LARGE SCALE GENOMIC DNA]</scope>
    <source>
        <strain evidence="3 4">DSM 27648</strain>
    </source>
</reference>
<evidence type="ECO:0000256" key="2">
    <source>
        <dbReference type="SAM" id="MobiDB-lite"/>
    </source>
</evidence>
<dbReference type="PROSITE" id="PS50012">
    <property type="entry name" value="RCC1_3"/>
    <property type="match status" value="2"/>
</dbReference>
<feature type="compositionally biased region" description="Low complexity" evidence="2">
    <location>
        <begin position="7"/>
        <end position="33"/>
    </location>
</feature>
<dbReference type="AlphaFoldDB" id="A0A0K1Q3Y3"/>
<protein>
    <recommendedName>
        <fullName evidence="5">BNR repeat domain protein</fullName>
    </recommendedName>
</protein>
<dbReference type="SUPFAM" id="SSF50985">
    <property type="entry name" value="RCC1/BLIP-II"/>
    <property type="match status" value="1"/>
</dbReference>
<evidence type="ECO:0008006" key="5">
    <source>
        <dbReference type="Google" id="ProtNLM"/>
    </source>
</evidence>
<feature type="region of interest" description="Disordered" evidence="2">
    <location>
        <begin position="1"/>
        <end position="37"/>
    </location>
</feature>
<organism evidence="3 4">
    <name type="scientific">Labilithrix luteola</name>
    <dbReference type="NCBI Taxonomy" id="1391654"/>
    <lineage>
        <taxon>Bacteria</taxon>
        <taxon>Pseudomonadati</taxon>
        <taxon>Myxococcota</taxon>
        <taxon>Polyangia</taxon>
        <taxon>Polyangiales</taxon>
        <taxon>Labilitrichaceae</taxon>
        <taxon>Labilithrix</taxon>
    </lineage>
</organism>
<dbReference type="PANTHER" id="PTHR22870:SF408">
    <property type="entry name" value="OS09G0560450 PROTEIN"/>
    <property type="match status" value="1"/>
</dbReference>
<dbReference type="PRINTS" id="PR00633">
    <property type="entry name" value="RCCNDNSATION"/>
</dbReference>
<sequence length="426" mass="43557">MGVATASCSSSDEPSESSQSVDAGADATAVTDGSKPDVATERDAGLVDAAALPVVCESTPCVTALVTTLGANIDDRSEGFCALLSDGTVACWGANGAGQLGRGDDAPTVDSANAARVTGLTDVVSLDHTCAVDKNGAVWCWGTGPFLQPDAGAPLAARSPVKLDIPPATKIGTSYATACAAVSDGLLCWGSNANGQLQPLTDTPGPTGQPKSIALPPGGKIEAISVGLATFVLRDDGSLTTWGANPPIGRLSPIFPDPYPQKVPIEGIKATDLVYDNACATAGGRGYCWGARVQQKQWGGSGLDRAVPEPVIAPEPITDIATTHTYLIDSEVHPYRWCAVGISGKAYCWGANDSGQAGDGTQDHAYDATKVVGLPGPVARIKTTPNTTCALLTSGKVYCWGSNYNGQLGNGENRGRNFVPAEVKLP</sequence>
<accession>A0A0K1Q3Y3</accession>
<dbReference type="RefSeq" id="WP_205633867.1">
    <property type="nucleotide sequence ID" value="NZ_CP012333.1"/>
</dbReference>
<proteinExistence type="predicted"/>
<dbReference type="Gene3D" id="2.130.10.30">
    <property type="entry name" value="Regulator of chromosome condensation 1/beta-lactamase-inhibitor protein II"/>
    <property type="match status" value="2"/>
</dbReference>
<dbReference type="Proteomes" id="UP000064967">
    <property type="component" value="Chromosome"/>
</dbReference>
<dbReference type="InterPro" id="IPR051210">
    <property type="entry name" value="Ub_ligase/GEF_domain"/>
</dbReference>
<dbReference type="STRING" id="1391654.AKJ09_07102"/>
<name>A0A0K1Q3Y3_9BACT</name>
<gene>
    <name evidence="3" type="ORF">AKJ09_07102</name>
</gene>